<keyword evidence="3" id="KW-1185">Reference proteome</keyword>
<gene>
    <name evidence="2" type="ORF">D7I47_10410</name>
</gene>
<dbReference type="InterPro" id="IPR023833">
    <property type="entry name" value="Signal_pept_SipW-depend-type"/>
</dbReference>
<dbReference type="OrthoDB" id="4382164at2"/>
<reference evidence="3" key="1">
    <citation type="submission" date="2018-09" db="EMBL/GenBank/DDBJ databases">
        <title>Genome sequencing of strain 2DFWR-13.</title>
        <authorList>
            <person name="Heo J."/>
            <person name="Kim S.-J."/>
            <person name="Kwon S.-W."/>
        </authorList>
    </citation>
    <scope>NUCLEOTIDE SEQUENCE [LARGE SCALE GENOMIC DNA]</scope>
    <source>
        <strain evidence="3">2DFWR-13</strain>
    </source>
</reference>
<protein>
    <recommendedName>
        <fullName evidence="4">Ribosomally synthesized peptide with SipW-like signal peptide</fullName>
    </recommendedName>
</protein>
<dbReference type="KEGG" id="lyd:D7I47_10410"/>
<evidence type="ECO:0008006" key="4">
    <source>
        <dbReference type="Google" id="ProtNLM"/>
    </source>
</evidence>
<keyword evidence="1" id="KW-1133">Transmembrane helix</keyword>
<organism evidence="2 3">
    <name type="scientific">Protaetiibacter intestinalis</name>
    <dbReference type="NCBI Taxonomy" id="2419774"/>
    <lineage>
        <taxon>Bacteria</taxon>
        <taxon>Bacillati</taxon>
        <taxon>Actinomycetota</taxon>
        <taxon>Actinomycetes</taxon>
        <taxon>Micrococcales</taxon>
        <taxon>Microbacteriaceae</taxon>
        <taxon>Protaetiibacter</taxon>
    </lineage>
</organism>
<dbReference type="RefSeq" id="WP_120762979.1">
    <property type="nucleotide sequence ID" value="NZ_CP032630.1"/>
</dbReference>
<keyword evidence="1" id="KW-0812">Transmembrane</keyword>
<accession>A0A387B4X0</accession>
<proteinExistence type="predicted"/>
<evidence type="ECO:0000313" key="3">
    <source>
        <dbReference type="Proteomes" id="UP000278886"/>
    </source>
</evidence>
<dbReference type="Proteomes" id="UP000278886">
    <property type="component" value="Chromosome"/>
</dbReference>
<evidence type="ECO:0000313" key="2">
    <source>
        <dbReference type="EMBL" id="AYF98632.1"/>
    </source>
</evidence>
<keyword evidence="1" id="KW-0472">Membrane</keyword>
<dbReference type="EMBL" id="CP032630">
    <property type="protein sequence ID" value="AYF98632.1"/>
    <property type="molecule type" value="Genomic_DNA"/>
</dbReference>
<sequence length="192" mass="18719">MPAHLAAPAPISRLRRATRAVFGAVAAFAAAIVIALGAAGGTYAYFSSSAQLNAGTITAGTADLTIQNVASYPIAGLDATALVPGASVFTSTPLTVKNTGDASLKVTQGAASFSTTGTLKDYLVIKVGLVGNGVTSCTAGLGTALGSGVTLAAGGQMKVCVTVTLSSSAPGSVAGQPPAQFTIPLDGEQVHP</sequence>
<name>A0A387B4X0_9MICO</name>
<dbReference type="NCBIfam" id="TIGR04088">
    <property type="entry name" value="cognate_SipW"/>
    <property type="match status" value="1"/>
</dbReference>
<dbReference type="Pfam" id="PF12389">
    <property type="entry name" value="Peptidase_M73"/>
    <property type="match status" value="1"/>
</dbReference>
<evidence type="ECO:0000256" key="1">
    <source>
        <dbReference type="SAM" id="Phobius"/>
    </source>
</evidence>
<dbReference type="InterPro" id="IPR022121">
    <property type="entry name" value="Peptidase_M73_camelysin"/>
</dbReference>
<feature type="transmembrane region" description="Helical" evidence="1">
    <location>
        <begin position="21"/>
        <end position="46"/>
    </location>
</feature>
<dbReference type="AlphaFoldDB" id="A0A387B4X0"/>